<evidence type="ECO:0000256" key="1">
    <source>
        <dbReference type="SAM" id="MobiDB-lite"/>
    </source>
</evidence>
<evidence type="ECO:0000313" key="2">
    <source>
        <dbReference type="EMBL" id="KAK1290796.1"/>
    </source>
</evidence>
<proteinExistence type="predicted"/>
<sequence>MSLAVPPFAKAEESFATGMGKRRKVKQHALEVLRCSIKCSRDNNNVDAKMEDCNEESVPHPLSDDEVNYEEEPKPVQTNSSGEKRRPVGTMENWRNTAIEEHPSKKCKQDQSFKTQPDVGSTCTNSQSRSKGVKSPTTDSNTSAGQENLGSSERESAPNGIYHLKTINKLSKTP</sequence>
<organism evidence="2 3">
    <name type="scientific">Acorus calamus</name>
    <name type="common">Sweet flag</name>
    <dbReference type="NCBI Taxonomy" id="4465"/>
    <lineage>
        <taxon>Eukaryota</taxon>
        <taxon>Viridiplantae</taxon>
        <taxon>Streptophyta</taxon>
        <taxon>Embryophyta</taxon>
        <taxon>Tracheophyta</taxon>
        <taxon>Spermatophyta</taxon>
        <taxon>Magnoliopsida</taxon>
        <taxon>Liliopsida</taxon>
        <taxon>Acoraceae</taxon>
        <taxon>Acorus</taxon>
    </lineage>
</organism>
<evidence type="ECO:0000313" key="3">
    <source>
        <dbReference type="Proteomes" id="UP001180020"/>
    </source>
</evidence>
<feature type="region of interest" description="Disordered" evidence="1">
    <location>
        <begin position="44"/>
        <end position="174"/>
    </location>
</feature>
<dbReference type="EMBL" id="JAUJYO010000018">
    <property type="protein sequence ID" value="KAK1290796.1"/>
    <property type="molecule type" value="Genomic_DNA"/>
</dbReference>
<reference evidence="2" key="1">
    <citation type="journal article" date="2023" name="Nat. Commun.">
        <title>Diploid and tetraploid genomes of Acorus and the evolution of monocots.</title>
        <authorList>
            <person name="Ma L."/>
            <person name="Liu K.W."/>
            <person name="Li Z."/>
            <person name="Hsiao Y.Y."/>
            <person name="Qi Y."/>
            <person name="Fu T."/>
            <person name="Tang G.D."/>
            <person name="Zhang D."/>
            <person name="Sun W.H."/>
            <person name="Liu D.K."/>
            <person name="Li Y."/>
            <person name="Chen G.Z."/>
            <person name="Liu X.D."/>
            <person name="Liao X.Y."/>
            <person name="Jiang Y.T."/>
            <person name="Yu X."/>
            <person name="Hao Y."/>
            <person name="Huang J."/>
            <person name="Zhao X.W."/>
            <person name="Ke S."/>
            <person name="Chen Y.Y."/>
            <person name="Wu W.L."/>
            <person name="Hsu J.L."/>
            <person name="Lin Y.F."/>
            <person name="Huang M.D."/>
            <person name="Li C.Y."/>
            <person name="Huang L."/>
            <person name="Wang Z.W."/>
            <person name="Zhao X."/>
            <person name="Zhong W.Y."/>
            <person name="Peng D.H."/>
            <person name="Ahmad S."/>
            <person name="Lan S."/>
            <person name="Zhang J.S."/>
            <person name="Tsai W.C."/>
            <person name="Van de Peer Y."/>
            <person name="Liu Z.J."/>
        </authorList>
    </citation>
    <scope>NUCLEOTIDE SEQUENCE</scope>
    <source>
        <strain evidence="2">CP</strain>
    </source>
</reference>
<feature type="compositionally biased region" description="Polar residues" evidence="1">
    <location>
        <begin position="112"/>
        <end position="151"/>
    </location>
</feature>
<dbReference type="AlphaFoldDB" id="A0AAV9CP19"/>
<dbReference type="Proteomes" id="UP001180020">
    <property type="component" value="Unassembled WGS sequence"/>
</dbReference>
<keyword evidence="3" id="KW-1185">Reference proteome</keyword>
<protein>
    <submittedName>
        <fullName evidence="2">Uncharacterized protein</fullName>
    </submittedName>
</protein>
<reference evidence="2" key="2">
    <citation type="submission" date="2023-06" db="EMBL/GenBank/DDBJ databases">
        <authorList>
            <person name="Ma L."/>
            <person name="Liu K.-W."/>
            <person name="Li Z."/>
            <person name="Hsiao Y.-Y."/>
            <person name="Qi Y."/>
            <person name="Fu T."/>
            <person name="Tang G."/>
            <person name="Zhang D."/>
            <person name="Sun W.-H."/>
            <person name="Liu D.-K."/>
            <person name="Li Y."/>
            <person name="Chen G.-Z."/>
            <person name="Liu X.-D."/>
            <person name="Liao X.-Y."/>
            <person name="Jiang Y.-T."/>
            <person name="Yu X."/>
            <person name="Hao Y."/>
            <person name="Huang J."/>
            <person name="Zhao X.-W."/>
            <person name="Ke S."/>
            <person name="Chen Y.-Y."/>
            <person name="Wu W.-L."/>
            <person name="Hsu J.-L."/>
            <person name="Lin Y.-F."/>
            <person name="Huang M.-D."/>
            <person name="Li C.-Y."/>
            <person name="Huang L."/>
            <person name="Wang Z.-W."/>
            <person name="Zhao X."/>
            <person name="Zhong W.-Y."/>
            <person name="Peng D.-H."/>
            <person name="Ahmad S."/>
            <person name="Lan S."/>
            <person name="Zhang J.-S."/>
            <person name="Tsai W.-C."/>
            <person name="Van De Peer Y."/>
            <person name="Liu Z.-J."/>
        </authorList>
    </citation>
    <scope>NUCLEOTIDE SEQUENCE</scope>
    <source>
        <strain evidence="2">CP</strain>
        <tissue evidence="2">Leaves</tissue>
    </source>
</reference>
<accession>A0AAV9CP19</accession>
<feature type="compositionally biased region" description="Basic and acidic residues" evidence="1">
    <location>
        <begin position="98"/>
        <end position="111"/>
    </location>
</feature>
<name>A0AAV9CP19_ACOCL</name>
<gene>
    <name evidence="2" type="ORF">QJS10_CPB18g01521</name>
</gene>
<comment type="caution">
    <text evidence="2">The sequence shown here is derived from an EMBL/GenBank/DDBJ whole genome shotgun (WGS) entry which is preliminary data.</text>
</comment>